<sequence length="109" mass="12118">MRSALLDIFYFREAREAARESSPRSAPPRPRRPGARRFRFIAIRLIRVGCKRVESDRVQFREPASRAPAAALAPGPEGGGAGRATPTQNFGEITTGQLVMALVDSRRRR</sequence>
<dbReference type="EMBL" id="BGZK01001984">
    <property type="protein sequence ID" value="GBP89231.1"/>
    <property type="molecule type" value="Genomic_DNA"/>
</dbReference>
<organism evidence="2 3">
    <name type="scientific">Eumeta variegata</name>
    <name type="common">Bagworm moth</name>
    <name type="synonym">Eumeta japonica</name>
    <dbReference type="NCBI Taxonomy" id="151549"/>
    <lineage>
        <taxon>Eukaryota</taxon>
        <taxon>Metazoa</taxon>
        <taxon>Ecdysozoa</taxon>
        <taxon>Arthropoda</taxon>
        <taxon>Hexapoda</taxon>
        <taxon>Insecta</taxon>
        <taxon>Pterygota</taxon>
        <taxon>Neoptera</taxon>
        <taxon>Endopterygota</taxon>
        <taxon>Lepidoptera</taxon>
        <taxon>Glossata</taxon>
        <taxon>Ditrysia</taxon>
        <taxon>Tineoidea</taxon>
        <taxon>Psychidae</taxon>
        <taxon>Oiketicinae</taxon>
        <taxon>Eumeta</taxon>
    </lineage>
</organism>
<proteinExistence type="predicted"/>
<dbReference type="Proteomes" id="UP000299102">
    <property type="component" value="Unassembled WGS sequence"/>
</dbReference>
<dbReference type="AlphaFoldDB" id="A0A4C1ZK31"/>
<reference evidence="2 3" key="1">
    <citation type="journal article" date="2019" name="Commun. Biol.">
        <title>The bagworm genome reveals a unique fibroin gene that provides high tensile strength.</title>
        <authorList>
            <person name="Kono N."/>
            <person name="Nakamura H."/>
            <person name="Ohtoshi R."/>
            <person name="Tomita M."/>
            <person name="Numata K."/>
            <person name="Arakawa K."/>
        </authorList>
    </citation>
    <scope>NUCLEOTIDE SEQUENCE [LARGE SCALE GENOMIC DNA]</scope>
</reference>
<feature type="compositionally biased region" description="Low complexity" evidence="1">
    <location>
        <begin position="65"/>
        <end position="75"/>
    </location>
</feature>
<protein>
    <submittedName>
        <fullName evidence="2">Uncharacterized protein</fullName>
    </submittedName>
</protein>
<evidence type="ECO:0000256" key="1">
    <source>
        <dbReference type="SAM" id="MobiDB-lite"/>
    </source>
</evidence>
<feature type="region of interest" description="Disordered" evidence="1">
    <location>
        <begin position="61"/>
        <end position="93"/>
    </location>
</feature>
<evidence type="ECO:0000313" key="2">
    <source>
        <dbReference type="EMBL" id="GBP89231.1"/>
    </source>
</evidence>
<comment type="caution">
    <text evidence="2">The sequence shown here is derived from an EMBL/GenBank/DDBJ whole genome shotgun (WGS) entry which is preliminary data.</text>
</comment>
<keyword evidence="3" id="KW-1185">Reference proteome</keyword>
<gene>
    <name evidence="2" type="ORF">EVAR_60356_1</name>
</gene>
<accession>A0A4C1ZK31</accession>
<name>A0A4C1ZK31_EUMVA</name>
<evidence type="ECO:0000313" key="3">
    <source>
        <dbReference type="Proteomes" id="UP000299102"/>
    </source>
</evidence>